<dbReference type="GO" id="GO:0030288">
    <property type="term" value="C:outer membrane-bounded periplasmic space"/>
    <property type="evidence" value="ECO:0007669"/>
    <property type="project" value="TreeGrafter"/>
</dbReference>
<evidence type="ECO:0000313" key="6">
    <source>
        <dbReference type="EMBL" id="EQD66852.1"/>
    </source>
</evidence>
<dbReference type="SUPFAM" id="SSF50156">
    <property type="entry name" value="PDZ domain-like"/>
    <property type="match status" value="1"/>
</dbReference>
<feature type="non-terminal residue" evidence="6">
    <location>
        <position position="468"/>
    </location>
</feature>
<dbReference type="InterPro" id="IPR005151">
    <property type="entry name" value="Tail-specific_protease"/>
</dbReference>
<dbReference type="SMART" id="SM00245">
    <property type="entry name" value="TSPc"/>
    <property type="match status" value="1"/>
</dbReference>
<evidence type="ECO:0000256" key="4">
    <source>
        <dbReference type="ARBA" id="ARBA00022825"/>
    </source>
</evidence>
<feature type="domain" description="PDZ" evidence="5">
    <location>
        <begin position="138"/>
        <end position="209"/>
    </location>
</feature>
<dbReference type="PROSITE" id="PS50106">
    <property type="entry name" value="PDZ"/>
    <property type="match status" value="1"/>
</dbReference>
<dbReference type="SMART" id="SM00228">
    <property type="entry name" value="PDZ"/>
    <property type="match status" value="1"/>
</dbReference>
<evidence type="ECO:0000256" key="1">
    <source>
        <dbReference type="ARBA" id="ARBA00009179"/>
    </source>
</evidence>
<keyword evidence="4" id="KW-0720">Serine protease</keyword>
<keyword evidence="2 6" id="KW-0645">Protease</keyword>
<reference evidence="6" key="2">
    <citation type="journal article" date="2014" name="ISME J.">
        <title>Microbial stratification in low pH oxic and suboxic macroscopic growths along an acid mine drainage.</title>
        <authorList>
            <person name="Mendez-Garcia C."/>
            <person name="Mesa V."/>
            <person name="Sprenger R.R."/>
            <person name="Richter M."/>
            <person name="Diez M.S."/>
            <person name="Solano J."/>
            <person name="Bargiela R."/>
            <person name="Golyshina O.V."/>
            <person name="Manteca A."/>
            <person name="Ramos J.L."/>
            <person name="Gallego J.R."/>
            <person name="Llorente I."/>
            <person name="Martins Dos Santos V.A."/>
            <person name="Jensen O.N."/>
            <person name="Pelaez A.I."/>
            <person name="Sanchez J."/>
            <person name="Ferrer M."/>
        </authorList>
    </citation>
    <scope>NUCLEOTIDE SEQUENCE</scope>
</reference>
<dbReference type="Pfam" id="PF00595">
    <property type="entry name" value="PDZ"/>
    <property type="match status" value="1"/>
</dbReference>
<dbReference type="InterPro" id="IPR036034">
    <property type="entry name" value="PDZ_sf"/>
</dbReference>
<accession>T1BAC8</accession>
<dbReference type="CDD" id="cd07560">
    <property type="entry name" value="Peptidase_S41_CPP"/>
    <property type="match status" value="1"/>
</dbReference>
<dbReference type="Gene3D" id="3.90.226.10">
    <property type="entry name" value="2-enoyl-CoA Hydratase, Chain A, domain 1"/>
    <property type="match status" value="1"/>
</dbReference>
<dbReference type="CDD" id="cd06782">
    <property type="entry name" value="cpPDZ_CPP-like"/>
    <property type="match status" value="1"/>
</dbReference>
<comment type="caution">
    <text evidence="6">The sequence shown here is derived from an EMBL/GenBank/DDBJ whole genome shotgun (WGS) entry which is preliminary data.</text>
</comment>
<dbReference type="InterPro" id="IPR004447">
    <property type="entry name" value="Peptidase_S41A"/>
</dbReference>
<evidence type="ECO:0000259" key="5">
    <source>
        <dbReference type="PROSITE" id="PS50106"/>
    </source>
</evidence>
<evidence type="ECO:0000256" key="2">
    <source>
        <dbReference type="ARBA" id="ARBA00022670"/>
    </source>
</evidence>
<dbReference type="EMBL" id="AUZZ01000732">
    <property type="protein sequence ID" value="EQD66852.1"/>
    <property type="molecule type" value="Genomic_DNA"/>
</dbReference>
<dbReference type="InterPro" id="IPR040573">
    <property type="entry name" value="TSP_N"/>
</dbReference>
<dbReference type="PANTHER" id="PTHR32060:SF22">
    <property type="entry name" value="CARBOXYL-TERMINAL-PROCESSING PEPTIDASE 3, CHLOROPLASTIC"/>
    <property type="match status" value="1"/>
</dbReference>
<dbReference type="Pfam" id="PF03572">
    <property type="entry name" value="Peptidase_S41"/>
    <property type="match status" value="1"/>
</dbReference>
<comment type="similarity">
    <text evidence="1">Belongs to the peptidase S41A family.</text>
</comment>
<organism evidence="6">
    <name type="scientific">mine drainage metagenome</name>
    <dbReference type="NCBI Taxonomy" id="410659"/>
    <lineage>
        <taxon>unclassified sequences</taxon>
        <taxon>metagenomes</taxon>
        <taxon>ecological metagenomes</taxon>
    </lineage>
</organism>
<dbReference type="InterPro" id="IPR001478">
    <property type="entry name" value="PDZ"/>
</dbReference>
<dbReference type="PANTHER" id="PTHR32060">
    <property type="entry name" value="TAIL-SPECIFIC PROTEASE"/>
    <property type="match status" value="1"/>
</dbReference>
<dbReference type="Pfam" id="PF17804">
    <property type="entry name" value="TSP_NTD"/>
    <property type="match status" value="1"/>
</dbReference>
<dbReference type="AlphaFoldDB" id="T1BAC8"/>
<protein>
    <submittedName>
        <fullName evidence="6">Periplasmic tail-specific protease</fullName>
    </submittedName>
</protein>
<dbReference type="GO" id="GO:0008236">
    <property type="term" value="F:serine-type peptidase activity"/>
    <property type="evidence" value="ECO:0007669"/>
    <property type="project" value="UniProtKB-KW"/>
</dbReference>
<evidence type="ECO:0000256" key="3">
    <source>
        <dbReference type="ARBA" id="ARBA00022801"/>
    </source>
</evidence>
<dbReference type="Gene3D" id="3.30.750.44">
    <property type="match status" value="1"/>
</dbReference>
<dbReference type="Gene3D" id="2.30.42.10">
    <property type="match status" value="1"/>
</dbReference>
<dbReference type="InterPro" id="IPR029045">
    <property type="entry name" value="ClpP/crotonase-like_dom_sf"/>
</dbReference>
<gene>
    <name evidence="6" type="ORF">B2A_00967</name>
</gene>
<keyword evidence="3" id="KW-0378">Hydrolase</keyword>
<proteinExistence type="inferred from homology"/>
<dbReference type="SUPFAM" id="SSF52096">
    <property type="entry name" value="ClpP/crotonase"/>
    <property type="match status" value="1"/>
</dbReference>
<dbReference type="GO" id="GO:0004175">
    <property type="term" value="F:endopeptidase activity"/>
    <property type="evidence" value="ECO:0007669"/>
    <property type="project" value="TreeGrafter"/>
</dbReference>
<dbReference type="GO" id="GO:0007165">
    <property type="term" value="P:signal transduction"/>
    <property type="evidence" value="ECO:0007669"/>
    <property type="project" value="TreeGrafter"/>
</dbReference>
<name>T1BAC8_9ZZZZ</name>
<dbReference type="GO" id="GO:0006508">
    <property type="term" value="P:proteolysis"/>
    <property type="evidence" value="ECO:0007669"/>
    <property type="project" value="UniProtKB-KW"/>
</dbReference>
<dbReference type="NCBIfam" id="TIGR00225">
    <property type="entry name" value="prc"/>
    <property type="match status" value="1"/>
</dbReference>
<sequence length="468" mass="51521">MQDLHDGNLAPAFSIANRYEKQVQKRLAFALKAIQGPMSFTRKGRFTYVRNKLPWPADAAKLDQIWRERIKSDLITLLLDGKSLAVARQILAKRYQTTLKRASHMSPQRLFDILMMAFAKSLDPHTSYFSPLESQQFQIAMSLQLQGIGAQLIMHNGYATIVRLLPGGPARASKLLHPGDRITAVGQGLKGKLVDVVGWRLEDIVEKIRGPKNTAVRLKVLPAGDAPGAHEPIITLVRQTIQLKGQAAKAKTAVIHIGAKAYHIGIITLPTFYLNFQAKQDGSKNYRSTSRDMKKLILKLLKKHIQGLIVDLRDNGGGSLEEALKTTGLFTGRGPVVQIESAGGLTVLKSPRTPAVYRGPLVVMVNRLSASASEIFTAALKDYHRALIVGSRTYGKATVQTLLNLNRYLPGFHAGELKLTIAKFYRITGDSTQDRGVRPQIAIPSTLSDSLFGEELSPHALLWSHIPA</sequence>
<reference evidence="6" key="1">
    <citation type="submission" date="2013-08" db="EMBL/GenBank/DDBJ databases">
        <authorList>
            <person name="Mendez C."/>
            <person name="Richter M."/>
            <person name="Ferrer M."/>
            <person name="Sanchez J."/>
        </authorList>
    </citation>
    <scope>NUCLEOTIDE SEQUENCE</scope>
</reference>
<dbReference type="FunFam" id="3.90.226.10:FF:000090">
    <property type="entry name" value="Tail-specific protease"/>
    <property type="match status" value="1"/>
</dbReference>